<keyword evidence="1" id="KW-0732">Signal</keyword>
<dbReference type="AlphaFoldDB" id="A0A2I0R489"/>
<feature type="domain" description="Secretion system C-terminal sorting" evidence="2">
    <location>
        <begin position="99"/>
        <end position="168"/>
    </location>
</feature>
<protein>
    <recommendedName>
        <fullName evidence="2">Secretion system C-terminal sorting domain-containing protein</fullName>
    </recommendedName>
</protein>
<accession>A0A2I0R489</accession>
<sequence length="170" mass="18935">MSGSCTQLILRTFHLGSTASETNNDCFTIEKSTDGKTFEPLGTVLGHGNSTSTIYYEFKDLCRVGEVNYYRLSQTDFDGTTQELGIQSSHCKGKLEITIHPNPTESGVYISPHGKLDNDLQIQIYNSLGGLVSTHFIKGSTYILLPEQKGIYLFHYVIVGKKKVKKVVKY</sequence>
<evidence type="ECO:0000313" key="4">
    <source>
        <dbReference type="Proteomes" id="UP000236654"/>
    </source>
</evidence>
<evidence type="ECO:0000256" key="1">
    <source>
        <dbReference type="ARBA" id="ARBA00022729"/>
    </source>
</evidence>
<dbReference type="InterPro" id="IPR026444">
    <property type="entry name" value="Secre_tail"/>
</dbReference>
<keyword evidence="4" id="KW-1185">Reference proteome</keyword>
<evidence type="ECO:0000313" key="3">
    <source>
        <dbReference type="EMBL" id="PKR81377.1"/>
    </source>
</evidence>
<proteinExistence type="predicted"/>
<gene>
    <name evidence="3" type="ORF">CW751_04795</name>
</gene>
<name>A0A2I0R489_9FLAO</name>
<evidence type="ECO:0000259" key="2">
    <source>
        <dbReference type="Pfam" id="PF18962"/>
    </source>
</evidence>
<comment type="caution">
    <text evidence="3">The sequence shown here is derived from an EMBL/GenBank/DDBJ whole genome shotgun (WGS) entry which is preliminary data.</text>
</comment>
<organism evidence="3 4">
    <name type="scientific">Brumimicrobium salinarum</name>
    <dbReference type="NCBI Taxonomy" id="2058658"/>
    <lineage>
        <taxon>Bacteria</taxon>
        <taxon>Pseudomonadati</taxon>
        <taxon>Bacteroidota</taxon>
        <taxon>Flavobacteriia</taxon>
        <taxon>Flavobacteriales</taxon>
        <taxon>Crocinitomicaceae</taxon>
        <taxon>Brumimicrobium</taxon>
    </lineage>
</organism>
<dbReference type="NCBIfam" id="TIGR04183">
    <property type="entry name" value="Por_Secre_tail"/>
    <property type="match status" value="1"/>
</dbReference>
<dbReference type="Proteomes" id="UP000236654">
    <property type="component" value="Unassembled WGS sequence"/>
</dbReference>
<dbReference type="OrthoDB" id="2582440at2"/>
<dbReference type="Pfam" id="PF18962">
    <property type="entry name" value="Por_Secre_tail"/>
    <property type="match status" value="1"/>
</dbReference>
<dbReference type="EMBL" id="PJNI01000003">
    <property type="protein sequence ID" value="PKR81377.1"/>
    <property type="molecule type" value="Genomic_DNA"/>
</dbReference>
<reference evidence="3 4" key="1">
    <citation type="submission" date="2017-12" db="EMBL/GenBank/DDBJ databases">
        <title>The draft genome sequence of Brumimicrobium saltpan LHR20.</title>
        <authorList>
            <person name="Do Z.-J."/>
            <person name="Luo H.-R."/>
        </authorList>
    </citation>
    <scope>NUCLEOTIDE SEQUENCE [LARGE SCALE GENOMIC DNA]</scope>
    <source>
        <strain evidence="3 4">LHR20</strain>
    </source>
</reference>